<evidence type="ECO:0000256" key="4">
    <source>
        <dbReference type="ARBA" id="ARBA00022737"/>
    </source>
</evidence>
<evidence type="ECO:0000256" key="8">
    <source>
        <dbReference type="ARBA" id="ARBA00023136"/>
    </source>
</evidence>
<dbReference type="CDD" id="cd03216">
    <property type="entry name" value="ABC_Carb_Monos_I"/>
    <property type="match status" value="1"/>
</dbReference>
<dbReference type="STRING" id="356829.BITS_0681"/>
<dbReference type="InterPro" id="IPR027417">
    <property type="entry name" value="P-loop_NTPase"/>
</dbReference>
<keyword evidence="7" id="KW-1278">Translocase</keyword>
<dbReference type="AlphaFoldDB" id="A0A087EI42"/>
<evidence type="ECO:0000259" key="9">
    <source>
        <dbReference type="PROSITE" id="PS50893"/>
    </source>
</evidence>
<dbReference type="PANTHER" id="PTHR43790">
    <property type="entry name" value="CARBOHYDRATE TRANSPORT ATP-BINDING PROTEIN MG119-RELATED"/>
    <property type="match status" value="1"/>
</dbReference>
<dbReference type="RefSeq" id="WP_026642258.1">
    <property type="nucleotide sequence ID" value="NZ_JGZU01000004.1"/>
</dbReference>
<protein>
    <submittedName>
        <fullName evidence="10">Ribose ABC superfamily ATP binding cassette transporter, ABC protein</fullName>
        <ecNumber evidence="10">3.6.3.17</ecNumber>
    </submittedName>
</protein>
<keyword evidence="8" id="KW-0472">Membrane</keyword>
<dbReference type="InterPro" id="IPR003593">
    <property type="entry name" value="AAA+_ATPase"/>
</dbReference>
<dbReference type="Gene3D" id="3.40.50.300">
    <property type="entry name" value="P-loop containing nucleotide triphosphate hydrolases"/>
    <property type="match status" value="2"/>
</dbReference>
<keyword evidence="4" id="KW-0677">Repeat</keyword>
<comment type="caution">
    <text evidence="10">The sequence shown here is derived from an EMBL/GenBank/DDBJ whole genome shotgun (WGS) entry which is preliminary data.</text>
</comment>
<feature type="domain" description="ABC transporter" evidence="9">
    <location>
        <begin position="4"/>
        <end position="239"/>
    </location>
</feature>
<keyword evidence="3" id="KW-1003">Cell membrane</keyword>
<keyword evidence="2" id="KW-0813">Transport</keyword>
<evidence type="ECO:0000313" key="11">
    <source>
        <dbReference type="Proteomes" id="UP000029080"/>
    </source>
</evidence>
<keyword evidence="11" id="KW-1185">Reference proteome</keyword>
<dbReference type="GO" id="GO:0005886">
    <property type="term" value="C:plasma membrane"/>
    <property type="evidence" value="ECO:0007669"/>
    <property type="project" value="UniProtKB-SubCell"/>
</dbReference>
<evidence type="ECO:0000256" key="2">
    <source>
        <dbReference type="ARBA" id="ARBA00022448"/>
    </source>
</evidence>
<dbReference type="GO" id="GO:0016887">
    <property type="term" value="F:ATP hydrolysis activity"/>
    <property type="evidence" value="ECO:0007669"/>
    <property type="project" value="InterPro"/>
</dbReference>
<organism evidence="10 11">
    <name type="scientific">Bifidobacterium tsurumiense</name>
    <dbReference type="NCBI Taxonomy" id="356829"/>
    <lineage>
        <taxon>Bacteria</taxon>
        <taxon>Bacillati</taxon>
        <taxon>Actinomycetota</taxon>
        <taxon>Actinomycetes</taxon>
        <taxon>Bifidobacteriales</taxon>
        <taxon>Bifidobacteriaceae</taxon>
        <taxon>Bifidobacterium</taxon>
    </lineage>
</organism>
<evidence type="ECO:0000256" key="1">
    <source>
        <dbReference type="ARBA" id="ARBA00004202"/>
    </source>
</evidence>
<dbReference type="EC" id="3.6.3.17" evidence="10"/>
<keyword evidence="6" id="KW-0067">ATP-binding</keyword>
<dbReference type="InterPro" id="IPR050107">
    <property type="entry name" value="ABC_carbohydrate_import_ATPase"/>
</dbReference>
<dbReference type="SMART" id="SM00382">
    <property type="entry name" value="AAA"/>
    <property type="match status" value="2"/>
</dbReference>
<dbReference type="OrthoDB" id="39350at2"/>
<feature type="domain" description="ABC transporter" evidence="9">
    <location>
        <begin position="234"/>
        <end position="492"/>
    </location>
</feature>
<proteinExistence type="predicted"/>
<dbReference type="CDD" id="cd03215">
    <property type="entry name" value="ABC_Carb_Monos_II"/>
    <property type="match status" value="1"/>
</dbReference>
<dbReference type="Proteomes" id="UP000029080">
    <property type="component" value="Unassembled WGS sequence"/>
</dbReference>
<dbReference type="EMBL" id="JGZU01000004">
    <property type="protein sequence ID" value="KFJ07443.1"/>
    <property type="molecule type" value="Genomic_DNA"/>
</dbReference>
<dbReference type="Pfam" id="PF00005">
    <property type="entry name" value="ABC_tran"/>
    <property type="match status" value="2"/>
</dbReference>
<dbReference type="PROSITE" id="PS00211">
    <property type="entry name" value="ABC_TRANSPORTER_1"/>
    <property type="match status" value="1"/>
</dbReference>
<name>A0A087EI42_9BIFI</name>
<keyword evidence="10" id="KW-0378">Hydrolase</keyword>
<evidence type="ECO:0000256" key="7">
    <source>
        <dbReference type="ARBA" id="ARBA00022967"/>
    </source>
</evidence>
<keyword evidence="5" id="KW-0547">Nucleotide-binding</keyword>
<dbReference type="InterPro" id="IPR017871">
    <property type="entry name" value="ABC_transporter-like_CS"/>
</dbReference>
<accession>A0A087EI42</accession>
<evidence type="ECO:0000256" key="3">
    <source>
        <dbReference type="ARBA" id="ARBA00022475"/>
    </source>
</evidence>
<evidence type="ECO:0000256" key="5">
    <source>
        <dbReference type="ARBA" id="ARBA00022741"/>
    </source>
</evidence>
<dbReference type="GO" id="GO:0005524">
    <property type="term" value="F:ATP binding"/>
    <property type="evidence" value="ECO:0007669"/>
    <property type="project" value="UniProtKB-KW"/>
</dbReference>
<dbReference type="FunFam" id="3.40.50.300:FF:000127">
    <property type="entry name" value="Ribose import ATP-binding protein RbsA"/>
    <property type="match status" value="1"/>
</dbReference>
<dbReference type="PANTHER" id="PTHR43790:SF9">
    <property type="entry name" value="GALACTOFURANOSE TRANSPORTER ATP-BINDING PROTEIN YTFR"/>
    <property type="match status" value="1"/>
</dbReference>
<dbReference type="PROSITE" id="PS50893">
    <property type="entry name" value="ABC_TRANSPORTER_2"/>
    <property type="match status" value="2"/>
</dbReference>
<comment type="subcellular location">
    <subcellularLocation>
        <location evidence="1">Cell membrane</location>
        <topology evidence="1">Peripheral membrane protein</topology>
    </subcellularLocation>
</comment>
<evidence type="ECO:0000313" key="10">
    <source>
        <dbReference type="EMBL" id="KFJ07443.1"/>
    </source>
</evidence>
<dbReference type="InterPro" id="IPR003439">
    <property type="entry name" value="ABC_transporter-like_ATP-bd"/>
</dbReference>
<sequence>MTQLSLVGVSKIFGNTKVVNNVSVTVEPGKVHVLLGENGAGKSTVIKMMSGIYQPDEGHIEIDGKTVRILGVEDARKFGIAVIHQELNLVPQLSIMENLFLGMLPAQGGFVNYRAMEKKAKEALKLIGLNEDVHTPMGELGVARQQMVEIAKALMQNASILILDEPTAALTRKECNQLFAIMDELKAKGVGMVFISHHLDEISRVGDVVTVLRDGQYIDTVDASASEDELVKLMVGRDITNQFPHEHREPGEVLLDVKDLNREGELNNISLQVRAGEVIGLAGLVGAGRTEVIRAIFGADSYDSGTVTVCGKQLPKHAIGKSIEAGLGLVPEDRRTQGLVLDASVAENLGLATMIPTSKYGFADLHGQSKREIDTAKKLRIRMANVNQTAGSLSGGNQQKIVFGKWSMANVRVLLLDEPTRGVDVGARVEIYELINEITANGGAVLMASSDLPEVLGMSDKVLVMSEGRITGCLPANEATQESVMALAVSHMDDDNNAERN</sequence>
<gene>
    <name evidence="10" type="ORF">BITS_0681</name>
</gene>
<dbReference type="SUPFAM" id="SSF52540">
    <property type="entry name" value="P-loop containing nucleoside triphosphate hydrolases"/>
    <property type="match status" value="2"/>
</dbReference>
<dbReference type="eggNOG" id="COG1129">
    <property type="taxonomic scope" value="Bacteria"/>
</dbReference>
<reference evidence="10 11" key="1">
    <citation type="submission" date="2014-03" db="EMBL/GenBank/DDBJ databases">
        <title>Genomics of Bifidobacteria.</title>
        <authorList>
            <person name="Ventura M."/>
            <person name="Milani C."/>
            <person name="Lugli G.A."/>
        </authorList>
    </citation>
    <scope>NUCLEOTIDE SEQUENCE [LARGE SCALE GENOMIC DNA]</scope>
    <source>
        <strain evidence="10 11">JCM 13495</strain>
    </source>
</reference>
<evidence type="ECO:0000256" key="6">
    <source>
        <dbReference type="ARBA" id="ARBA00022840"/>
    </source>
</evidence>